<evidence type="ECO:0000259" key="9">
    <source>
        <dbReference type="PROSITE" id="PS50850"/>
    </source>
</evidence>
<keyword evidence="6 8" id="KW-0472">Membrane</keyword>
<dbReference type="Pfam" id="PF07690">
    <property type="entry name" value="MFS_1"/>
    <property type="match status" value="1"/>
</dbReference>
<proteinExistence type="predicted"/>
<keyword evidence="2" id="KW-0813">Transport</keyword>
<gene>
    <name evidence="10" type="ORF">ACFQ3F_14515</name>
</gene>
<feature type="transmembrane region" description="Helical" evidence="8">
    <location>
        <begin position="52"/>
        <end position="73"/>
    </location>
</feature>
<feature type="transmembrane region" description="Helical" evidence="8">
    <location>
        <begin position="80"/>
        <end position="99"/>
    </location>
</feature>
<sequence length="458" mass="47479">MISLNSFWGALPREGRWLLSTVAVSTLGRGLVLPFTLIYLHEVRGFDLGVSGGLMALIAAVAFIVTGPSGALTDRYGARVVMLGGQTSMVFGTLLLGFATTPSAAAVALTLIGVNFGASWPAFNSLIASVVQGEVRQQYFGVNFALTNLGLGVGGIVGGLFADVARPETFTAIYLADAASCLIPLALFLGPLRHLHGRAPRPPRDLADQAGYVRPTYRALLRNPAVRWLTLLTFVATFIGYGQFEAGLPGFARQTAGLSTELIGIGFALNTFVIVGLQFAMMGRIRGRRRTRVLVVMAALWAAAWALVGLGGLLPGGIVAAIGLLGFGVVFGVGETLLQPTVPAMTNDLAADQSRGRANALNAAAVQAGTVAGPIVAGLLLQEGAGMLLIALMLIGCAAIVALTRVLERHLPAAANGLLQTGSANQSVRCDQSRGPRRTPEHTTMTACGAPSAADQPG</sequence>
<keyword evidence="11" id="KW-1185">Reference proteome</keyword>
<evidence type="ECO:0000256" key="4">
    <source>
        <dbReference type="ARBA" id="ARBA00022692"/>
    </source>
</evidence>
<name>A0ABW3W1T2_9ACTN</name>
<organism evidence="10 11">
    <name type="scientific">Nocardioides ginsengisoli</name>
    <dbReference type="NCBI Taxonomy" id="363868"/>
    <lineage>
        <taxon>Bacteria</taxon>
        <taxon>Bacillati</taxon>
        <taxon>Actinomycetota</taxon>
        <taxon>Actinomycetes</taxon>
        <taxon>Propionibacteriales</taxon>
        <taxon>Nocardioidaceae</taxon>
        <taxon>Nocardioides</taxon>
    </lineage>
</organism>
<dbReference type="PROSITE" id="PS50850">
    <property type="entry name" value="MFS"/>
    <property type="match status" value="1"/>
</dbReference>
<comment type="subcellular location">
    <subcellularLocation>
        <location evidence="1">Cell membrane</location>
        <topology evidence="1">Multi-pass membrane protein</topology>
    </subcellularLocation>
</comment>
<evidence type="ECO:0000313" key="10">
    <source>
        <dbReference type="EMBL" id="MFD1249011.1"/>
    </source>
</evidence>
<keyword evidence="3" id="KW-1003">Cell membrane</keyword>
<keyword evidence="5 8" id="KW-1133">Transmembrane helix</keyword>
<feature type="transmembrane region" description="Helical" evidence="8">
    <location>
        <begin position="139"/>
        <end position="161"/>
    </location>
</feature>
<protein>
    <submittedName>
        <fullName evidence="10">MFS transporter</fullName>
    </submittedName>
</protein>
<evidence type="ECO:0000256" key="7">
    <source>
        <dbReference type="SAM" id="MobiDB-lite"/>
    </source>
</evidence>
<reference evidence="11" key="1">
    <citation type="journal article" date="2019" name="Int. J. Syst. Evol. Microbiol.">
        <title>The Global Catalogue of Microorganisms (GCM) 10K type strain sequencing project: providing services to taxonomists for standard genome sequencing and annotation.</title>
        <authorList>
            <consortium name="The Broad Institute Genomics Platform"/>
            <consortium name="The Broad Institute Genome Sequencing Center for Infectious Disease"/>
            <person name="Wu L."/>
            <person name="Ma J."/>
        </authorList>
    </citation>
    <scope>NUCLEOTIDE SEQUENCE [LARGE SCALE GENOMIC DNA]</scope>
    <source>
        <strain evidence="11">CCUG 52478</strain>
    </source>
</reference>
<evidence type="ECO:0000256" key="1">
    <source>
        <dbReference type="ARBA" id="ARBA00004651"/>
    </source>
</evidence>
<dbReference type="Proteomes" id="UP001597229">
    <property type="component" value="Unassembled WGS sequence"/>
</dbReference>
<dbReference type="InterPro" id="IPR020846">
    <property type="entry name" value="MFS_dom"/>
</dbReference>
<dbReference type="InterPro" id="IPR011701">
    <property type="entry name" value="MFS"/>
</dbReference>
<evidence type="ECO:0000256" key="5">
    <source>
        <dbReference type="ARBA" id="ARBA00022989"/>
    </source>
</evidence>
<feature type="domain" description="Major facilitator superfamily (MFS) profile" evidence="9">
    <location>
        <begin position="1"/>
        <end position="410"/>
    </location>
</feature>
<feature type="transmembrane region" description="Helical" evidence="8">
    <location>
        <begin position="359"/>
        <end position="381"/>
    </location>
</feature>
<evidence type="ECO:0000256" key="2">
    <source>
        <dbReference type="ARBA" id="ARBA00022448"/>
    </source>
</evidence>
<feature type="transmembrane region" description="Helical" evidence="8">
    <location>
        <begin position="225"/>
        <end position="242"/>
    </location>
</feature>
<feature type="transmembrane region" description="Helical" evidence="8">
    <location>
        <begin position="293"/>
        <end position="312"/>
    </location>
</feature>
<feature type="transmembrane region" description="Helical" evidence="8">
    <location>
        <begin position="105"/>
        <end position="127"/>
    </location>
</feature>
<feature type="transmembrane region" description="Helical" evidence="8">
    <location>
        <begin position="387"/>
        <end position="407"/>
    </location>
</feature>
<evidence type="ECO:0000313" key="11">
    <source>
        <dbReference type="Proteomes" id="UP001597229"/>
    </source>
</evidence>
<dbReference type="PANTHER" id="PTHR23517:SF2">
    <property type="entry name" value="MULTIDRUG RESISTANCE PROTEIN MDTH"/>
    <property type="match status" value="1"/>
</dbReference>
<evidence type="ECO:0000256" key="8">
    <source>
        <dbReference type="SAM" id="Phobius"/>
    </source>
</evidence>
<dbReference type="InterPro" id="IPR036259">
    <property type="entry name" value="MFS_trans_sf"/>
</dbReference>
<feature type="transmembrane region" description="Helical" evidence="8">
    <location>
        <begin position="17"/>
        <end position="40"/>
    </location>
</feature>
<feature type="compositionally biased region" description="Basic and acidic residues" evidence="7">
    <location>
        <begin position="431"/>
        <end position="441"/>
    </location>
</feature>
<dbReference type="SUPFAM" id="SSF103473">
    <property type="entry name" value="MFS general substrate transporter"/>
    <property type="match status" value="1"/>
</dbReference>
<evidence type="ECO:0000256" key="6">
    <source>
        <dbReference type="ARBA" id="ARBA00023136"/>
    </source>
</evidence>
<feature type="transmembrane region" description="Helical" evidence="8">
    <location>
        <begin position="318"/>
        <end position="338"/>
    </location>
</feature>
<dbReference type="EMBL" id="JBHTLX010000020">
    <property type="protein sequence ID" value="MFD1249011.1"/>
    <property type="molecule type" value="Genomic_DNA"/>
</dbReference>
<feature type="transmembrane region" description="Helical" evidence="8">
    <location>
        <begin position="173"/>
        <end position="192"/>
    </location>
</feature>
<keyword evidence="4 8" id="KW-0812">Transmembrane</keyword>
<dbReference type="RefSeq" id="WP_367921977.1">
    <property type="nucleotide sequence ID" value="NZ_BAABAC010000049.1"/>
</dbReference>
<dbReference type="InterPro" id="IPR050171">
    <property type="entry name" value="MFS_Transporters"/>
</dbReference>
<accession>A0ABW3W1T2</accession>
<feature type="transmembrane region" description="Helical" evidence="8">
    <location>
        <begin position="262"/>
        <end position="281"/>
    </location>
</feature>
<comment type="caution">
    <text evidence="10">The sequence shown here is derived from an EMBL/GenBank/DDBJ whole genome shotgun (WGS) entry which is preliminary data.</text>
</comment>
<dbReference type="Gene3D" id="1.20.1250.20">
    <property type="entry name" value="MFS general substrate transporter like domains"/>
    <property type="match status" value="1"/>
</dbReference>
<dbReference type="PANTHER" id="PTHR23517">
    <property type="entry name" value="RESISTANCE PROTEIN MDTM, PUTATIVE-RELATED-RELATED"/>
    <property type="match status" value="1"/>
</dbReference>
<evidence type="ECO:0000256" key="3">
    <source>
        <dbReference type="ARBA" id="ARBA00022475"/>
    </source>
</evidence>
<feature type="region of interest" description="Disordered" evidence="7">
    <location>
        <begin position="425"/>
        <end position="458"/>
    </location>
</feature>